<reference evidence="4 5" key="1">
    <citation type="journal article" date="2023" name="Microbiol. Resour. Announc.">
        <title>Complete Genome Sequence of Mycobacterium wuenschmanii, a novel Nontuberculous Mycobacterium Isolated from a captive population of Amazon Milk Frogs.</title>
        <authorList>
            <person name="Hicks J."/>
            <person name="Zeineldin M."/>
            <person name="Ward H."/>
            <person name="Wuenschmann A."/>
            <person name="Camp P."/>
            <person name="Farrell D."/>
            <person name="Lehman K."/>
            <person name="Thacker T."/>
            <person name="Cuthbert E."/>
        </authorList>
    </citation>
    <scope>NUCLEOTIDE SEQUENCE [LARGE SCALE GENOMIC DNA]</scope>
    <source>
        <strain evidence="4 5">Wuenschmanii</strain>
    </source>
</reference>
<dbReference type="Proteomes" id="UP001236585">
    <property type="component" value="Chromosome"/>
</dbReference>
<dbReference type="EMBL" id="CP126981">
    <property type="protein sequence ID" value="WIM88181.1"/>
    <property type="molecule type" value="Genomic_DNA"/>
</dbReference>
<dbReference type="Gene3D" id="1.20.1260.20">
    <property type="entry name" value="PPE superfamily"/>
    <property type="match status" value="1"/>
</dbReference>
<accession>A0ABY8VYL0</accession>
<name>A0ABY8VYL0_9MYCO</name>
<evidence type="ECO:0000259" key="2">
    <source>
        <dbReference type="Pfam" id="PF00823"/>
    </source>
</evidence>
<organism evidence="4 5">
    <name type="scientific">Candidatus Mycobacterium wuenschmannii</name>
    <dbReference type="NCBI Taxonomy" id="3027808"/>
    <lineage>
        <taxon>Bacteria</taxon>
        <taxon>Bacillati</taxon>
        <taxon>Actinomycetota</taxon>
        <taxon>Actinomycetes</taxon>
        <taxon>Mycobacteriales</taxon>
        <taxon>Mycobacteriaceae</taxon>
        <taxon>Mycobacterium</taxon>
    </lineage>
</organism>
<evidence type="ECO:0000256" key="1">
    <source>
        <dbReference type="ARBA" id="ARBA00010652"/>
    </source>
</evidence>
<feature type="domain" description="PPE family C-terminal" evidence="3">
    <location>
        <begin position="263"/>
        <end position="324"/>
    </location>
</feature>
<evidence type="ECO:0000313" key="5">
    <source>
        <dbReference type="Proteomes" id="UP001236585"/>
    </source>
</evidence>
<dbReference type="InterPro" id="IPR038332">
    <property type="entry name" value="PPE_sf"/>
</dbReference>
<sequence>MPTLTITPKPTPVGFAVRTATAAASHSESFLIADFGSIPPEINSTRMYTGPGSEPLLRAAAMWDALSSDLYAAAGLHQSVASQLTSESWLGPASATMMDATTPHLTWLHDTAALAARTAQHARAAATAYDAARAMTVPPSVVAANRAQLATIAAANTVGLHAHAIAEIDAQYREMWAQDSTAMYMYADTSANAANMIPFLPPPGVVGDVARAQSSSGIVQALRSLASPVRMGASTPSSLTGALAMLKPLGRSGTGAVARVATTASVGKGASVGVLSVPREWYSTASVRGSAAPAAGVWSATPINATPAVPMMPATRTPTSSLAGYLPASRSRLRTVISMRSGA</sequence>
<feature type="domain" description="PPE" evidence="2">
    <location>
        <begin position="34"/>
        <end position="195"/>
    </location>
</feature>
<dbReference type="RefSeq" id="WP_285188246.1">
    <property type="nucleotide sequence ID" value="NZ_CP126981.1"/>
</dbReference>
<proteinExistence type="inferred from homology"/>
<protein>
    <submittedName>
        <fullName evidence="4">PPE family protein</fullName>
    </submittedName>
</protein>
<dbReference type="PANTHER" id="PTHR46766:SF1">
    <property type="entry name" value="GLUTAMINE-RICH PROTEIN 2"/>
    <property type="match status" value="1"/>
</dbReference>
<dbReference type="SUPFAM" id="SSF140459">
    <property type="entry name" value="PE/PPE dimer-like"/>
    <property type="match status" value="1"/>
</dbReference>
<dbReference type="InterPro" id="IPR022171">
    <property type="entry name" value="PPE_C"/>
</dbReference>
<dbReference type="InterPro" id="IPR000030">
    <property type="entry name" value="PPE_dom"/>
</dbReference>
<gene>
    <name evidence="4" type="ORF">PT015_01250</name>
</gene>
<dbReference type="PANTHER" id="PTHR46766">
    <property type="entry name" value="GLUTAMINE-RICH PROTEIN 2"/>
    <property type="match status" value="1"/>
</dbReference>
<evidence type="ECO:0000259" key="3">
    <source>
        <dbReference type="Pfam" id="PF12484"/>
    </source>
</evidence>
<dbReference type="Pfam" id="PF12484">
    <property type="entry name" value="PPE-SVP"/>
    <property type="match status" value="1"/>
</dbReference>
<dbReference type="Pfam" id="PF00823">
    <property type="entry name" value="PPE"/>
    <property type="match status" value="1"/>
</dbReference>
<evidence type="ECO:0000313" key="4">
    <source>
        <dbReference type="EMBL" id="WIM88181.1"/>
    </source>
</evidence>
<keyword evidence="5" id="KW-1185">Reference proteome</keyword>
<comment type="similarity">
    <text evidence="1">Belongs to the mycobacterial PPE family.</text>
</comment>